<dbReference type="EMBL" id="HBGG01001254">
    <property type="protein sequence ID" value="CAD9198457.1"/>
    <property type="molecule type" value="Transcribed_RNA"/>
</dbReference>
<proteinExistence type="inferred from homology"/>
<comment type="similarity">
    <text evidence="2">Belongs to the mitochondrion-specific ribosomal protein mS23 family.</text>
</comment>
<keyword evidence="3" id="KW-0689">Ribosomal protein</keyword>
<evidence type="ECO:0000256" key="2">
    <source>
        <dbReference type="ARBA" id="ARBA00009864"/>
    </source>
</evidence>
<name>A0A7S1WYC9_9CHLO</name>
<protein>
    <recommendedName>
        <fullName evidence="6">Small ribosomal subunit protein mS23</fullName>
    </recommendedName>
</protein>
<gene>
    <name evidence="7" type="ORF">TCHU04912_LOCUS690</name>
</gene>
<keyword evidence="5" id="KW-0687">Ribonucleoprotein</keyword>
<reference evidence="7" key="1">
    <citation type="submission" date="2021-01" db="EMBL/GenBank/DDBJ databases">
        <authorList>
            <person name="Corre E."/>
            <person name="Pelletier E."/>
            <person name="Niang G."/>
            <person name="Scheremetjew M."/>
            <person name="Finn R."/>
            <person name="Kale V."/>
            <person name="Holt S."/>
            <person name="Cochrane G."/>
            <person name="Meng A."/>
            <person name="Brown T."/>
            <person name="Cohen L."/>
        </authorList>
    </citation>
    <scope>NUCLEOTIDE SEQUENCE</scope>
    <source>
        <strain evidence="7">PLY429</strain>
    </source>
</reference>
<dbReference type="InterPro" id="IPR059242">
    <property type="entry name" value="mS23_dom"/>
</dbReference>
<organism evidence="7">
    <name type="scientific">Tetraselmis chuii</name>
    <dbReference type="NCBI Taxonomy" id="63592"/>
    <lineage>
        <taxon>Eukaryota</taxon>
        <taxon>Viridiplantae</taxon>
        <taxon>Chlorophyta</taxon>
        <taxon>core chlorophytes</taxon>
        <taxon>Chlorodendrophyceae</taxon>
        <taxon>Chlorodendrales</taxon>
        <taxon>Chlorodendraceae</taxon>
        <taxon>Tetraselmis</taxon>
    </lineage>
</organism>
<dbReference type="CDD" id="cd23701">
    <property type="entry name" value="At1g26750"/>
    <property type="match status" value="1"/>
</dbReference>
<dbReference type="PANTHER" id="PTHR35693">
    <property type="entry name" value="EXPRESSED PROTEIN"/>
    <property type="match status" value="1"/>
</dbReference>
<evidence type="ECO:0000256" key="3">
    <source>
        <dbReference type="ARBA" id="ARBA00022980"/>
    </source>
</evidence>
<accession>A0A7S1WYC9</accession>
<dbReference type="PANTHER" id="PTHR35693:SF1">
    <property type="entry name" value="EXPRESSED PROTEIN"/>
    <property type="match status" value="1"/>
</dbReference>
<evidence type="ECO:0000313" key="7">
    <source>
        <dbReference type="EMBL" id="CAD9198457.1"/>
    </source>
</evidence>
<keyword evidence="4" id="KW-0496">Mitochondrion</keyword>
<comment type="subcellular location">
    <subcellularLocation>
        <location evidence="1">Mitochondrion</location>
    </subcellularLocation>
</comment>
<evidence type="ECO:0000256" key="4">
    <source>
        <dbReference type="ARBA" id="ARBA00023128"/>
    </source>
</evidence>
<evidence type="ECO:0000256" key="6">
    <source>
        <dbReference type="ARBA" id="ARBA00035137"/>
    </source>
</evidence>
<evidence type="ECO:0000256" key="5">
    <source>
        <dbReference type="ARBA" id="ARBA00023274"/>
    </source>
</evidence>
<sequence>MGGVRLRRAGDMLHQVKKMMKSGIFEAPEWLQAMEMVPPTKIPKAKMPAALRFPETPLIKTYLRQHPQAKQIPVELDGPVPHIARRFAWRQLEVMQERNIGPKEAAVIVEEEFRKIEVAKEGGKPKNELSVVQQIQKEEQRELHSAMERIRNA</sequence>
<evidence type="ECO:0000256" key="1">
    <source>
        <dbReference type="ARBA" id="ARBA00004173"/>
    </source>
</evidence>
<dbReference type="AlphaFoldDB" id="A0A7S1WYC9"/>